<evidence type="ECO:0000313" key="1">
    <source>
        <dbReference type="EMBL" id="KAL3649563.1"/>
    </source>
</evidence>
<dbReference type="EMBL" id="JAVIJP010000007">
    <property type="protein sequence ID" value="KAL3649563.1"/>
    <property type="molecule type" value="Genomic_DNA"/>
</dbReference>
<gene>
    <name evidence="1" type="ORF">CASFOL_005966</name>
</gene>
<dbReference type="Proteomes" id="UP001632038">
    <property type="component" value="Unassembled WGS sequence"/>
</dbReference>
<sequence>MKMMMSSGLWDFRRIYGLHVRVPIFDERRAVGFSPDLRLTREGSDLALRRAVGFSPDLRLTREGSDCGESARR</sequence>
<proteinExistence type="predicted"/>
<dbReference type="AlphaFoldDB" id="A0ABD3E5C5"/>
<organism evidence="1 2">
    <name type="scientific">Castilleja foliolosa</name>
    <dbReference type="NCBI Taxonomy" id="1961234"/>
    <lineage>
        <taxon>Eukaryota</taxon>
        <taxon>Viridiplantae</taxon>
        <taxon>Streptophyta</taxon>
        <taxon>Embryophyta</taxon>
        <taxon>Tracheophyta</taxon>
        <taxon>Spermatophyta</taxon>
        <taxon>Magnoliopsida</taxon>
        <taxon>eudicotyledons</taxon>
        <taxon>Gunneridae</taxon>
        <taxon>Pentapetalae</taxon>
        <taxon>asterids</taxon>
        <taxon>lamiids</taxon>
        <taxon>Lamiales</taxon>
        <taxon>Orobanchaceae</taxon>
        <taxon>Pedicularideae</taxon>
        <taxon>Castillejinae</taxon>
        <taxon>Castilleja</taxon>
    </lineage>
</organism>
<evidence type="ECO:0000313" key="2">
    <source>
        <dbReference type="Proteomes" id="UP001632038"/>
    </source>
</evidence>
<name>A0ABD3E5C5_9LAMI</name>
<keyword evidence="2" id="KW-1185">Reference proteome</keyword>
<comment type="caution">
    <text evidence="1">The sequence shown here is derived from an EMBL/GenBank/DDBJ whole genome shotgun (WGS) entry which is preliminary data.</text>
</comment>
<reference evidence="2" key="1">
    <citation type="journal article" date="2024" name="IScience">
        <title>Strigolactones Initiate the Formation of Haustorium-like Structures in Castilleja.</title>
        <authorList>
            <person name="Buerger M."/>
            <person name="Peterson D."/>
            <person name="Chory J."/>
        </authorList>
    </citation>
    <scope>NUCLEOTIDE SEQUENCE [LARGE SCALE GENOMIC DNA]</scope>
</reference>
<protein>
    <submittedName>
        <fullName evidence="1">Uncharacterized protein</fullName>
    </submittedName>
</protein>
<accession>A0ABD3E5C5</accession>